<protein>
    <submittedName>
        <fullName evidence="1">Uncharacterized protein</fullName>
    </submittedName>
</protein>
<dbReference type="VEuPathDB" id="MicrosporidiaDB:NAPIS_ORF02748"/>
<dbReference type="AlphaFoldDB" id="T0M8H0"/>
<keyword evidence="2" id="KW-1185">Reference proteome</keyword>
<reference evidence="1 2" key="1">
    <citation type="journal article" date="2013" name="BMC Genomics">
        <title>Genome sequencing and comparative genomics of honey bee microsporidia, Nosema apis reveal novel insights into host-parasite interactions.</title>
        <authorList>
            <person name="Chen Yp."/>
            <person name="Pettis J.S."/>
            <person name="Zhao Y."/>
            <person name="Liu X."/>
            <person name="Tallon L.J."/>
            <person name="Sadzewicz L.D."/>
            <person name="Li R."/>
            <person name="Zheng H."/>
            <person name="Huang S."/>
            <person name="Zhang X."/>
            <person name="Hamilton M.C."/>
            <person name="Pernal S.F."/>
            <person name="Melathopoulos A.P."/>
            <person name="Yan X."/>
            <person name="Evans J.D."/>
        </authorList>
    </citation>
    <scope>NUCLEOTIDE SEQUENCE [LARGE SCALE GENOMIC DNA]</scope>
    <source>
        <strain evidence="1 2">BRL 01</strain>
    </source>
</reference>
<gene>
    <name evidence="1" type="ORF">NAPIS_ORF02748</name>
</gene>
<sequence length="396" mass="47630">MRFYNEDQIHSNRIESSSNKMFINNNEEIHNSIDESSHDHNNRVSINECLTKNDHLNTLKTLECSKKCINYSKNLNKDLELSRTKCININKYKSSQKCINNGKSLSINNIENYSTSAEECNNEEHTNKHLNNTNYAYNVYNTSTDLYNSEKYTNKNFNNSDYSKAININPLKIYSIYDLKEHFIRNIKNKHLGDIPLLKKLSFTLSQISHTFKIHFNFEYFKMLELFEDDPVLIYKQYLEYKKNVEINRINKELCEVMKFIYKYGEREYFSDNELECFREEKKQDNNEDKNLYNKKENVIDEKSFNKYENNLNKSFDKKENIIDENNKCEIFENKKFCRENVKCDNYIFKKFGKISNNIKNKRNNKITSTQYLSFKYEELKRITIEYNEKIRLCSK</sequence>
<organism evidence="1 2">
    <name type="scientific">Vairimorpha apis BRL 01</name>
    <dbReference type="NCBI Taxonomy" id="1037528"/>
    <lineage>
        <taxon>Eukaryota</taxon>
        <taxon>Fungi</taxon>
        <taxon>Fungi incertae sedis</taxon>
        <taxon>Microsporidia</taxon>
        <taxon>Nosematidae</taxon>
        <taxon>Vairimorpha</taxon>
    </lineage>
</organism>
<evidence type="ECO:0000313" key="2">
    <source>
        <dbReference type="Proteomes" id="UP000053780"/>
    </source>
</evidence>
<dbReference type="Proteomes" id="UP000053780">
    <property type="component" value="Unassembled WGS sequence"/>
</dbReference>
<dbReference type="EMBL" id="KE647377">
    <property type="protein sequence ID" value="EQB59691.1"/>
    <property type="molecule type" value="Genomic_DNA"/>
</dbReference>
<accession>T0M8H0</accession>
<name>T0M8H0_9MICR</name>
<proteinExistence type="predicted"/>
<evidence type="ECO:0000313" key="1">
    <source>
        <dbReference type="EMBL" id="EQB59691.1"/>
    </source>
</evidence>
<dbReference type="HOGENOM" id="CLU_696566_0_0_1"/>